<dbReference type="PANTHER" id="PTHR37316:SF3">
    <property type="entry name" value="TEICHOIC ACID GLYCEROL-PHOSPHATE TRANSFERASE"/>
    <property type="match status" value="1"/>
</dbReference>
<comment type="caution">
    <text evidence="7">The sequence shown here is derived from an EMBL/GenBank/DDBJ whole genome shotgun (WGS) entry which is preliminary data.</text>
</comment>
<reference evidence="7 8" key="1">
    <citation type="submission" date="2022-01" db="EMBL/GenBank/DDBJ databases">
        <title>Whole genome-based taxonomy of the Shewanellaceae.</title>
        <authorList>
            <person name="Martin-Rodriguez A.J."/>
        </authorList>
    </citation>
    <scope>NUCLEOTIDE SEQUENCE [LARGE SCALE GENOMIC DNA]</scope>
    <source>
        <strain evidence="7 8">DSM 17177</strain>
    </source>
</reference>
<keyword evidence="5" id="KW-0777">Teichoic acid biosynthesis</keyword>
<comment type="subcellular location">
    <subcellularLocation>
        <location evidence="1">Cell membrane</location>
        <topology evidence="1">Peripheral membrane protein</topology>
    </subcellularLocation>
</comment>
<organism evidence="7 8">
    <name type="scientific">Shewanella surugensis</name>
    <dbReference type="NCBI Taxonomy" id="212020"/>
    <lineage>
        <taxon>Bacteria</taxon>
        <taxon>Pseudomonadati</taxon>
        <taxon>Pseudomonadota</taxon>
        <taxon>Gammaproteobacteria</taxon>
        <taxon>Alteromonadales</taxon>
        <taxon>Shewanellaceae</taxon>
        <taxon>Shewanella</taxon>
    </lineage>
</organism>
<evidence type="ECO:0000256" key="1">
    <source>
        <dbReference type="ARBA" id="ARBA00004202"/>
    </source>
</evidence>
<protein>
    <submittedName>
        <fullName evidence="7">CDP-glycerol glycerophosphotransferase family protein</fullName>
    </submittedName>
</protein>
<comment type="similarity">
    <text evidence="2">Belongs to the CDP-glycerol glycerophosphotransferase family.</text>
</comment>
<dbReference type="PANTHER" id="PTHR37316">
    <property type="entry name" value="TEICHOIC ACID GLYCEROL-PHOSPHATE PRIMASE"/>
    <property type="match status" value="1"/>
</dbReference>
<keyword evidence="6" id="KW-0472">Membrane</keyword>
<dbReference type="InterPro" id="IPR007554">
    <property type="entry name" value="Glycerophosphate_synth"/>
</dbReference>
<proteinExistence type="inferred from homology"/>
<evidence type="ECO:0000256" key="5">
    <source>
        <dbReference type="ARBA" id="ARBA00022944"/>
    </source>
</evidence>
<evidence type="ECO:0000313" key="7">
    <source>
        <dbReference type="EMBL" id="MCL1124902.1"/>
    </source>
</evidence>
<dbReference type="Gene3D" id="3.40.50.11820">
    <property type="match status" value="1"/>
</dbReference>
<evidence type="ECO:0000256" key="2">
    <source>
        <dbReference type="ARBA" id="ARBA00010488"/>
    </source>
</evidence>
<dbReference type="RefSeq" id="WP_248940178.1">
    <property type="nucleotide sequence ID" value="NZ_JAKIKS010000034.1"/>
</dbReference>
<dbReference type="Pfam" id="PF04464">
    <property type="entry name" value="Glyphos_transf"/>
    <property type="match status" value="1"/>
</dbReference>
<dbReference type="Proteomes" id="UP001203423">
    <property type="component" value="Unassembled WGS sequence"/>
</dbReference>
<dbReference type="SUPFAM" id="SSF53756">
    <property type="entry name" value="UDP-Glycosyltransferase/glycogen phosphorylase"/>
    <property type="match status" value="1"/>
</dbReference>
<sequence length="418" mass="49223">MIYRVLKGVGTKIIYGLANLSPRDHQKAILGSYKNRLCDNTKYLYLHWQQTQFIRSIWISGNRELINTLNKQGMEAYYRWSLLGIYHALTAKFFFYNSYIGDINQYFANGAIKINLWHGSPMKKIEFDIINGPLSKVFLPQDNQSPRFHSVLHHQQYIRPDLMLSPSPLTDNIFSSAFRLSHQALLRSGNPRTDFHARYPEQKKSKQAIFNMIDIAFTSKSQIILYTPSWRDNHTNINPYQQAFHWRTLSKHLLKTQSIFLLRLHPNEAHLAQKFENHSNVIDISQWEDVYPILHSVDLLITDYSSLFIDALQYQTPIIFYRFDKEEYQEQCRNNYDYVEALSEVGPEYHTFDELLSAIEQGGEEVSHTEQNAFICCEPYKEAYQEAYLHFWEPNNKDAFTHIEEFIIRSQPSLIKTP</sequence>
<evidence type="ECO:0000313" key="8">
    <source>
        <dbReference type="Proteomes" id="UP001203423"/>
    </source>
</evidence>
<evidence type="ECO:0000256" key="3">
    <source>
        <dbReference type="ARBA" id="ARBA00022475"/>
    </source>
</evidence>
<accession>A0ABT0LC27</accession>
<gene>
    <name evidence="7" type="ORF">L2764_10560</name>
</gene>
<dbReference type="EMBL" id="JAKIKS010000034">
    <property type="protein sequence ID" value="MCL1124902.1"/>
    <property type="molecule type" value="Genomic_DNA"/>
</dbReference>
<dbReference type="InterPro" id="IPR043149">
    <property type="entry name" value="TagF_N"/>
</dbReference>
<name>A0ABT0LC27_9GAMM</name>
<keyword evidence="4" id="KW-0808">Transferase</keyword>
<evidence type="ECO:0000256" key="6">
    <source>
        <dbReference type="ARBA" id="ARBA00023136"/>
    </source>
</evidence>
<dbReference type="InterPro" id="IPR043148">
    <property type="entry name" value="TagF_C"/>
</dbReference>
<keyword evidence="3" id="KW-1003">Cell membrane</keyword>
<dbReference type="Gene3D" id="3.40.50.12580">
    <property type="match status" value="1"/>
</dbReference>
<dbReference type="InterPro" id="IPR051612">
    <property type="entry name" value="Teichoic_Acid_Biosynth"/>
</dbReference>
<keyword evidence="8" id="KW-1185">Reference proteome</keyword>
<evidence type="ECO:0000256" key="4">
    <source>
        <dbReference type="ARBA" id="ARBA00022679"/>
    </source>
</evidence>